<dbReference type="Gene3D" id="2.60.40.10">
    <property type="entry name" value="Immunoglobulins"/>
    <property type="match status" value="1"/>
</dbReference>
<proteinExistence type="predicted"/>
<keyword evidence="1" id="KW-0732">Signal</keyword>
<dbReference type="InterPro" id="IPR003599">
    <property type="entry name" value="Ig_sub"/>
</dbReference>
<keyword evidence="3" id="KW-0325">Glycoprotein</keyword>
<name>A0A7L0J450_PIPCL</name>
<feature type="domain" description="Ig-like" evidence="6">
    <location>
        <begin position="106"/>
        <end position="184"/>
    </location>
</feature>
<dbReference type="AlphaFoldDB" id="A0A7L0J450"/>
<dbReference type="PROSITE" id="PS50835">
    <property type="entry name" value="IG_LIKE"/>
    <property type="match status" value="1"/>
</dbReference>
<dbReference type="InterPro" id="IPR036179">
    <property type="entry name" value="Ig-like_dom_sf"/>
</dbReference>
<reference evidence="7 8" key="1">
    <citation type="submission" date="2019-09" db="EMBL/GenBank/DDBJ databases">
        <title>Bird 10,000 Genomes (B10K) Project - Family phase.</title>
        <authorList>
            <person name="Zhang G."/>
        </authorList>
    </citation>
    <scope>NUCLEOTIDE SEQUENCE [LARGE SCALE GENOMIC DNA]</scope>
    <source>
        <strain evidence="7">B10K-DU-007-02</strain>
        <tissue evidence="7">Mixed tissue sample</tissue>
    </source>
</reference>
<keyword evidence="2" id="KW-1015">Disulfide bond</keyword>
<evidence type="ECO:0000256" key="3">
    <source>
        <dbReference type="ARBA" id="ARBA00023180"/>
    </source>
</evidence>
<comment type="caution">
    <text evidence="7">The sequence shown here is derived from an EMBL/GenBank/DDBJ whole genome shotgun (WGS) entry which is preliminary data.</text>
</comment>
<evidence type="ECO:0000256" key="2">
    <source>
        <dbReference type="ARBA" id="ARBA00023157"/>
    </source>
</evidence>
<feature type="non-terminal residue" evidence="7">
    <location>
        <position position="200"/>
    </location>
</feature>
<accession>A0A7L0J450</accession>
<evidence type="ECO:0000313" key="8">
    <source>
        <dbReference type="Proteomes" id="UP000520962"/>
    </source>
</evidence>
<dbReference type="EMBL" id="VXAH01000255">
    <property type="protein sequence ID" value="NXK39078.1"/>
    <property type="molecule type" value="Genomic_DNA"/>
</dbReference>
<keyword evidence="8" id="KW-1185">Reference proteome</keyword>
<feature type="compositionally biased region" description="Low complexity" evidence="5">
    <location>
        <begin position="21"/>
        <end position="36"/>
    </location>
</feature>
<feature type="non-terminal residue" evidence="7">
    <location>
        <position position="1"/>
    </location>
</feature>
<dbReference type="PANTHER" id="PTHR44337:SF8">
    <property type="entry name" value="IMMUNOGLOBULIN SUBTYPE DOMAIN-CONTAINING PROTEIN"/>
    <property type="match status" value="1"/>
</dbReference>
<organism evidence="7 8">
    <name type="scientific">Piprites chloris</name>
    <name type="common">Wing-barred manakin</name>
    <dbReference type="NCBI Taxonomy" id="114369"/>
    <lineage>
        <taxon>Eukaryota</taxon>
        <taxon>Metazoa</taxon>
        <taxon>Chordata</taxon>
        <taxon>Craniata</taxon>
        <taxon>Vertebrata</taxon>
        <taxon>Euteleostomi</taxon>
        <taxon>Archelosauria</taxon>
        <taxon>Archosauria</taxon>
        <taxon>Dinosauria</taxon>
        <taxon>Saurischia</taxon>
        <taxon>Theropoda</taxon>
        <taxon>Coelurosauria</taxon>
        <taxon>Aves</taxon>
        <taxon>Neognathae</taxon>
        <taxon>Neoaves</taxon>
        <taxon>Telluraves</taxon>
        <taxon>Australaves</taxon>
        <taxon>Passeriformes</taxon>
        <taxon>Pipridae</taxon>
        <taxon>Piprites</taxon>
    </lineage>
</organism>
<evidence type="ECO:0000256" key="1">
    <source>
        <dbReference type="ARBA" id="ARBA00022729"/>
    </source>
</evidence>
<dbReference type="InterPro" id="IPR007110">
    <property type="entry name" value="Ig-like_dom"/>
</dbReference>
<dbReference type="SMART" id="SM00408">
    <property type="entry name" value="IGc2"/>
    <property type="match status" value="1"/>
</dbReference>
<protein>
    <submittedName>
        <fullName evidence="7">HECAM protein</fullName>
    </submittedName>
</protein>
<evidence type="ECO:0000256" key="4">
    <source>
        <dbReference type="ARBA" id="ARBA00023319"/>
    </source>
</evidence>
<dbReference type="Pfam" id="PF13927">
    <property type="entry name" value="Ig_3"/>
    <property type="match status" value="1"/>
</dbReference>
<sequence length="200" mass="21519">PGNTELARSRDSSCAMPSTGPPARLAPTRTAPGSTRRPSRCRWCCSSVTAGGCTASAPRRKPQTGSSCRLLVSDATANLLCGLASVESWVCPLTVCLSLSEPLSKPEIMGNSSVKAGDDTKLVCNVLKGKADLYWWKKNGELLLGSERIQFEDNSTLCIVRVSMSDSGYYACVVRNAVSHNETSFLLKVHREWGLLPPAR</sequence>
<dbReference type="InterPro" id="IPR003598">
    <property type="entry name" value="Ig_sub2"/>
</dbReference>
<evidence type="ECO:0000256" key="5">
    <source>
        <dbReference type="SAM" id="MobiDB-lite"/>
    </source>
</evidence>
<dbReference type="InterPro" id="IPR052598">
    <property type="entry name" value="IgSF_CEA-related"/>
</dbReference>
<keyword evidence="4" id="KW-0393">Immunoglobulin domain</keyword>
<feature type="region of interest" description="Disordered" evidence="5">
    <location>
        <begin position="1"/>
        <end position="40"/>
    </location>
</feature>
<dbReference type="InterPro" id="IPR013783">
    <property type="entry name" value="Ig-like_fold"/>
</dbReference>
<dbReference type="Proteomes" id="UP000520962">
    <property type="component" value="Unassembled WGS sequence"/>
</dbReference>
<evidence type="ECO:0000259" key="6">
    <source>
        <dbReference type="PROSITE" id="PS50835"/>
    </source>
</evidence>
<dbReference type="SUPFAM" id="SSF48726">
    <property type="entry name" value="Immunoglobulin"/>
    <property type="match status" value="1"/>
</dbReference>
<gene>
    <name evidence="7" type="primary">Hepacam_1</name>
    <name evidence="7" type="ORF">PIPCHL_R15912</name>
</gene>
<dbReference type="SMART" id="SM00409">
    <property type="entry name" value="IG"/>
    <property type="match status" value="1"/>
</dbReference>
<evidence type="ECO:0000313" key="7">
    <source>
        <dbReference type="EMBL" id="NXK39078.1"/>
    </source>
</evidence>
<dbReference type="PANTHER" id="PTHR44337">
    <property type="entry name" value="CARCINOEMBRYONIC ANTIGEN-RELATED CELL ADHESION MOLECULE 8"/>
    <property type="match status" value="1"/>
</dbReference>